<keyword evidence="1" id="KW-1133">Transmembrane helix</keyword>
<reference evidence="2" key="1">
    <citation type="submission" date="2009-10" db="EMBL/GenBank/DDBJ databases">
        <title>Diversity of trophic interactions inside an arsenic-rich microbial ecosystem.</title>
        <authorList>
            <person name="Bertin P.N."/>
            <person name="Heinrich-Salmeron A."/>
            <person name="Pelletier E."/>
            <person name="Goulhen-Chollet F."/>
            <person name="Arsene-Ploetze F."/>
            <person name="Gallien S."/>
            <person name="Calteau A."/>
            <person name="Vallenet D."/>
            <person name="Casiot C."/>
            <person name="Chane-Woon-Ming B."/>
            <person name="Giloteaux L."/>
            <person name="Barakat M."/>
            <person name="Bonnefoy V."/>
            <person name="Bruneel O."/>
            <person name="Chandler M."/>
            <person name="Cleiss J."/>
            <person name="Duran R."/>
            <person name="Elbaz-Poulichet F."/>
            <person name="Fonknechten N."/>
            <person name="Lauga B."/>
            <person name="Mornico D."/>
            <person name="Ortet P."/>
            <person name="Schaeffer C."/>
            <person name="Siguier P."/>
            <person name="Alexander Thil Smith A."/>
            <person name="Van Dorsselaer A."/>
            <person name="Weissenbach J."/>
            <person name="Medigue C."/>
            <person name="Le Paslier D."/>
        </authorList>
    </citation>
    <scope>NUCLEOTIDE SEQUENCE</scope>
</reference>
<protein>
    <submittedName>
        <fullName evidence="2">Uncharacterized protein</fullName>
    </submittedName>
</protein>
<feature type="transmembrane region" description="Helical" evidence="1">
    <location>
        <begin position="35"/>
        <end position="53"/>
    </location>
</feature>
<dbReference type="EMBL" id="CABP01000190">
    <property type="protein sequence ID" value="CBI06585.1"/>
    <property type="molecule type" value="Genomic_DNA"/>
</dbReference>
<evidence type="ECO:0000256" key="1">
    <source>
        <dbReference type="SAM" id="Phobius"/>
    </source>
</evidence>
<gene>
    <name evidence="2" type="ORF">CARN5_3185</name>
</gene>
<sequence>MDSWSFTLLTGFIFRILKCAINIAKLDNYACIQTLLHNVYLYGSLFVCSVLSAIPRRGVAENLRFAASFPFTQPALGFLYIWWTPTRKAL</sequence>
<feature type="transmembrane region" description="Helical" evidence="1">
    <location>
        <begin position="65"/>
        <end position="83"/>
    </location>
</feature>
<keyword evidence="1" id="KW-0812">Transmembrane</keyword>
<evidence type="ECO:0000313" key="2">
    <source>
        <dbReference type="EMBL" id="CBI06585.1"/>
    </source>
</evidence>
<comment type="caution">
    <text evidence="2">The sequence shown here is derived from an EMBL/GenBank/DDBJ whole genome shotgun (WGS) entry which is preliminary data.</text>
</comment>
<dbReference type="AlphaFoldDB" id="E6QH71"/>
<name>E6QH71_9ZZZZ</name>
<keyword evidence="1" id="KW-0472">Membrane</keyword>
<organism evidence="2">
    <name type="scientific">mine drainage metagenome</name>
    <dbReference type="NCBI Taxonomy" id="410659"/>
    <lineage>
        <taxon>unclassified sequences</taxon>
        <taxon>metagenomes</taxon>
        <taxon>ecological metagenomes</taxon>
    </lineage>
</organism>
<accession>E6QH71</accession>
<proteinExistence type="predicted"/>